<organism evidence="3 4">
    <name type="scientific">Pantoea allii</name>
    <dbReference type="NCBI Taxonomy" id="574096"/>
    <lineage>
        <taxon>Bacteria</taxon>
        <taxon>Pseudomonadati</taxon>
        <taxon>Pseudomonadota</taxon>
        <taxon>Gammaproteobacteria</taxon>
        <taxon>Enterobacterales</taxon>
        <taxon>Erwiniaceae</taxon>
        <taxon>Pantoea</taxon>
    </lineage>
</organism>
<name>A0A2V2B3K4_9GAMM</name>
<accession>A0A2V2B3K4</accession>
<dbReference type="Proteomes" id="UP001197236">
    <property type="component" value="Unassembled WGS sequence"/>
</dbReference>
<dbReference type="GeneID" id="99738792"/>
<evidence type="ECO:0000313" key="3">
    <source>
        <dbReference type="EMBL" id="PWK93216.1"/>
    </source>
</evidence>
<feature type="domain" description="YjiS-like" evidence="1">
    <location>
        <begin position="23"/>
        <end position="59"/>
    </location>
</feature>
<dbReference type="EMBL" id="QGHF01000017">
    <property type="protein sequence ID" value="PWK93216.1"/>
    <property type="molecule type" value="Genomic_DNA"/>
</dbReference>
<comment type="caution">
    <text evidence="3">The sequence shown here is derived from an EMBL/GenBank/DDBJ whole genome shotgun (WGS) entry which is preliminary data.</text>
</comment>
<dbReference type="Pfam" id="PF06568">
    <property type="entry name" value="YjiS-like"/>
    <property type="match status" value="1"/>
</dbReference>
<reference evidence="3 4" key="1">
    <citation type="submission" date="2018-05" db="EMBL/GenBank/DDBJ databases">
        <title>Genomic Encyclopedia of Type Strains, Phase IV (KMG-V): Genome sequencing to study the core and pangenomes of soil and plant-associated prokaryotes.</title>
        <authorList>
            <person name="Whitman W."/>
        </authorList>
    </citation>
    <scope>NUCLEOTIDE SEQUENCE [LARGE SCALE GENOMIC DNA]</scope>
    <source>
        <strain evidence="3 4">PNA 200-10</strain>
    </source>
</reference>
<dbReference type="InterPro" id="IPR009506">
    <property type="entry name" value="YjiS-like"/>
</dbReference>
<dbReference type="AlphaFoldDB" id="A0A2V2B3K4"/>
<sequence length="59" mass="7181">MGYEENRAARPFTIRPFRFLRLVWGSIRRWQCQRETRAILSRLSDCQLKDIGLDRNDIR</sequence>
<protein>
    <submittedName>
        <fullName evidence="2">DUF1127 domain-containing protein</fullName>
    </submittedName>
    <submittedName>
        <fullName evidence="3">Uncharacterized protein YjiS (DUF1127 family)</fullName>
    </submittedName>
</protein>
<reference evidence="2 5" key="2">
    <citation type="submission" date="2021-07" db="EMBL/GenBank/DDBJ databases">
        <title>A novel phosphonate cluster across the Pantoea species complex is important for pathogenicity in onion.</title>
        <authorList>
            <person name="Zhao M."/>
            <person name="Stice S."/>
            <person name="Shin G.Y."/>
            <person name="Coutinho T."/>
            <person name="Gitaitis R."/>
            <person name="Kvitko B."/>
            <person name="Dutta B."/>
        </authorList>
    </citation>
    <scope>NUCLEOTIDE SEQUENCE [LARGE SCALE GENOMIC DNA]</scope>
    <source>
        <strain evidence="2 5">BD 382</strain>
    </source>
</reference>
<evidence type="ECO:0000313" key="5">
    <source>
        <dbReference type="Proteomes" id="UP001197236"/>
    </source>
</evidence>
<proteinExistence type="predicted"/>
<dbReference type="OrthoDB" id="6505244at2"/>
<dbReference type="Proteomes" id="UP000245981">
    <property type="component" value="Unassembled WGS sequence"/>
</dbReference>
<dbReference type="RefSeq" id="WP_096011318.1">
    <property type="nucleotide sequence ID" value="NZ_CP125958.1"/>
</dbReference>
<gene>
    <name evidence="3" type="ORF">C7431_11711</name>
    <name evidence="2" type="ORF">KYI95_23140</name>
</gene>
<keyword evidence="5" id="KW-1185">Reference proteome</keyword>
<evidence type="ECO:0000259" key="1">
    <source>
        <dbReference type="Pfam" id="PF06568"/>
    </source>
</evidence>
<dbReference type="EMBL" id="JAHVXZ010000027">
    <property type="protein sequence ID" value="MBW1260067.1"/>
    <property type="molecule type" value="Genomic_DNA"/>
</dbReference>
<evidence type="ECO:0000313" key="2">
    <source>
        <dbReference type="EMBL" id="MBW1260067.1"/>
    </source>
</evidence>
<evidence type="ECO:0000313" key="4">
    <source>
        <dbReference type="Proteomes" id="UP000245981"/>
    </source>
</evidence>